<name>A0AAW8NGM6_PSEOX</name>
<dbReference type="RefSeq" id="WP_310114671.1">
    <property type="nucleotide sequence ID" value="NZ_JAVDTN010000026.1"/>
</dbReference>
<dbReference type="AlphaFoldDB" id="A0AAW8NGM6"/>
<sequence>MARQLAITKKTYLDGFLDGWDKDCYVEWRPMTYGDSLKLKDTKVDEQDEAAAFTTMLNLTKDHIVGGKVMVTGEGGQLVLDDFQADDLDLMPPEMVDRIFADITGAQFSDPKGSPEAQGKSGEPSTSENSTATQ</sequence>
<protein>
    <submittedName>
        <fullName evidence="2">Uncharacterized protein</fullName>
    </submittedName>
</protein>
<evidence type="ECO:0000313" key="3">
    <source>
        <dbReference type="Proteomes" id="UP001262032"/>
    </source>
</evidence>
<reference evidence="2" key="1">
    <citation type="submission" date="2023-07" db="EMBL/GenBank/DDBJ databases">
        <title>Sorghum-associated microbial communities from plants grown in Nebraska, USA.</title>
        <authorList>
            <person name="Schachtman D."/>
        </authorList>
    </citation>
    <scope>NUCLEOTIDE SEQUENCE</scope>
    <source>
        <strain evidence="2">BE261</strain>
    </source>
</reference>
<comment type="caution">
    <text evidence="2">The sequence shown here is derived from an EMBL/GenBank/DDBJ whole genome shotgun (WGS) entry which is preliminary data.</text>
</comment>
<evidence type="ECO:0000313" key="2">
    <source>
        <dbReference type="EMBL" id="MDR7166059.1"/>
    </source>
</evidence>
<feature type="region of interest" description="Disordered" evidence="1">
    <location>
        <begin position="106"/>
        <end position="134"/>
    </location>
</feature>
<evidence type="ECO:0000256" key="1">
    <source>
        <dbReference type="SAM" id="MobiDB-lite"/>
    </source>
</evidence>
<accession>A0AAW8NGM6</accession>
<proteinExistence type="predicted"/>
<gene>
    <name evidence="2" type="ORF">J2X12_004113</name>
</gene>
<organism evidence="2 3">
    <name type="scientific">Pseudarthrobacter oxydans</name>
    <name type="common">Arthrobacter oxydans</name>
    <dbReference type="NCBI Taxonomy" id="1671"/>
    <lineage>
        <taxon>Bacteria</taxon>
        <taxon>Bacillati</taxon>
        <taxon>Actinomycetota</taxon>
        <taxon>Actinomycetes</taxon>
        <taxon>Micrococcales</taxon>
        <taxon>Micrococcaceae</taxon>
        <taxon>Pseudarthrobacter</taxon>
    </lineage>
</organism>
<dbReference type="EMBL" id="JAVDWN010000026">
    <property type="protein sequence ID" value="MDR7166059.1"/>
    <property type="molecule type" value="Genomic_DNA"/>
</dbReference>
<dbReference type="GeneID" id="97424564"/>
<feature type="compositionally biased region" description="Polar residues" evidence="1">
    <location>
        <begin position="123"/>
        <end position="134"/>
    </location>
</feature>
<dbReference type="Proteomes" id="UP001262032">
    <property type="component" value="Unassembled WGS sequence"/>
</dbReference>